<feature type="binding site" evidence="5">
    <location>
        <position position="92"/>
    </location>
    <ligand>
        <name>AMP</name>
        <dbReference type="ChEBI" id="CHEBI:456215"/>
    </ligand>
</feature>
<dbReference type="PATRIC" id="fig|1579979.3.peg.275"/>
<dbReference type="InterPro" id="IPR027417">
    <property type="entry name" value="P-loop_NTPase"/>
</dbReference>
<comment type="pathway">
    <text evidence="5">Purine metabolism; AMP biosynthesis via salvage pathway; AMP from ADP: step 1/1.</text>
</comment>
<feature type="binding site" evidence="5">
    <location>
        <position position="36"/>
    </location>
    <ligand>
        <name>AMP</name>
        <dbReference type="ChEBI" id="CHEBI:456215"/>
    </ligand>
</feature>
<comment type="function">
    <text evidence="5">Catalyzes the reversible transfer of the terminal phosphate group between ATP and AMP. Plays an important role in cellular energy homeostasis and in adenine nucleotide metabolism.</text>
</comment>
<feature type="binding site" evidence="5">
    <location>
        <begin position="10"/>
        <end position="15"/>
    </location>
    <ligand>
        <name>ATP</name>
        <dbReference type="ChEBI" id="CHEBI:30616"/>
    </ligand>
</feature>
<keyword evidence="4 5" id="KW-0418">Kinase</keyword>
<dbReference type="NCBIfam" id="NF011104">
    <property type="entry name" value="PRK14531.1"/>
    <property type="match status" value="1"/>
</dbReference>
<dbReference type="HAMAP" id="MF_00235">
    <property type="entry name" value="Adenylate_kinase_Adk"/>
    <property type="match status" value="1"/>
</dbReference>
<keyword evidence="5 7" id="KW-0067">ATP-binding</keyword>
<accession>A0A0K0XSP7</accession>
<dbReference type="EC" id="2.7.4.3" evidence="5 7"/>
<feature type="binding site" evidence="5">
    <location>
        <position position="144"/>
    </location>
    <ligand>
        <name>AMP</name>
        <dbReference type="ChEBI" id="CHEBI:456215"/>
    </ligand>
</feature>
<keyword evidence="9" id="KW-1185">Reference proteome</keyword>
<comment type="subunit">
    <text evidence="5 7">Monomer.</text>
</comment>
<dbReference type="PANTHER" id="PTHR23359">
    <property type="entry name" value="NUCLEOTIDE KINASE"/>
    <property type="match status" value="1"/>
</dbReference>
<dbReference type="PRINTS" id="PR00094">
    <property type="entry name" value="ADENYLTKNASE"/>
</dbReference>
<dbReference type="InterPro" id="IPR000850">
    <property type="entry name" value="Adenylat/UMP-CMP_kin"/>
</dbReference>
<keyword evidence="3 5" id="KW-0547">Nucleotide-binding</keyword>
<feature type="binding site" evidence="5">
    <location>
        <position position="172"/>
    </location>
    <ligand>
        <name>ATP</name>
        <dbReference type="ChEBI" id="CHEBI:30616"/>
    </ligand>
</feature>
<comment type="subcellular location">
    <subcellularLocation>
        <location evidence="5 7">Cytoplasm</location>
    </subcellularLocation>
</comment>
<organism evidence="8 9">
    <name type="scientific">Wenzhouxiangella marina</name>
    <dbReference type="NCBI Taxonomy" id="1579979"/>
    <lineage>
        <taxon>Bacteria</taxon>
        <taxon>Pseudomonadati</taxon>
        <taxon>Pseudomonadota</taxon>
        <taxon>Gammaproteobacteria</taxon>
        <taxon>Chromatiales</taxon>
        <taxon>Wenzhouxiangellaceae</taxon>
        <taxon>Wenzhouxiangella</taxon>
    </lineage>
</organism>
<sequence>MRIVLLGPPGSGKGTQAALLKERLGVPHISTGELLRAAVAAGTPLGQKAKAAMDAGELVSDELMLGLIEERMGADDVKAGYILDGYPRNLAQARALDEVLERIELPVEKALALGVDEEQIVQRLAKRAAEENRSDDTEEVVRNRLAVYREQTAPVTGYYESRNLLADVDGLGSIEEINQRLVDALD</sequence>
<evidence type="ECO:0000256" key="6">
    <source>
        <dbReference type="RuleBase" id="RU003330"/>
    </source>
</evidence>
<dbReference type="Proteomes" id="UP000066624">
    <property type="component" value="Chromosome"/>
</dbReference>
<dbReference type="AlphaFoldDB" id="A0A0K0XSP7"/>
<dbReference type="Pfam" id="PF00406">
    <property type="entry name" value="ADK"/>
    <property type="match status" value="1"/>
</dbReference>
<keyword evidence="2 5" id="KW-0545">Nucleotide biosynthesis</keyword>
<dbReference type="GO" id="GO:0005524">
    <property type="term" value="F:ATP binding"/>
    <property type="evidence" value="ECO:0007669"/>
    <property type="project" value="UniProtKB-UniRule"/>
</dbReference>
<gene>
    <name evidence="5" type="primary">adk</name>
    <name evidence="8" type="ORF">WM2015_270</name>
</gene>
<comment type="caution">
    <text evidence="5">Lacks conserved residue(s) required for the propagation of feature annotation.</text>
</comment>
<evidence type="ECO:0000256" key="2">
    <source>
        <dbReference type="ARBA" id="ARBA00022727"/>
    </source>
</evidence>
<dbReference type="InterPro" id="IPR033690">
    <property type="entry name" value="Adenylat_kinase_CS"/>
</dbReference>
<dbReference type="CDD" id="cd01428">
    <property type="entry name" value="ADK"/>
    <property type="match status" value="1"/>
</dbReference>
<evidence type="ECO:0000256" key="1">
    <source>
        <dbReference type="ARBA" id="ARBA00022679"/>
    </source>
</evidence>
<dbReference type="GO" id="GO:0004017">
    <property type="term" value="F:AMP kinase activity"/>
    <property type="evidence" value="ECO:0007669"/>
    <property type="project" value="UniProtKB-UniRule"/>
</dbReference>
<feature type="binding site" evidence="5">
    <location>
        <position position="133"/>
    </location>
    <ligand>
        <name>AMP</name>
        <dbReference type="ChEBI" id="CHEBI:456215"/>
    </ligand>
</feature>
<dbReference type="PROSITE" id="PS00113">
    <property type="entry name" value="ADENYLATE_KINASE"/>
    <property type="match status" value="1"/>
</dbReference>
<dbReference type="EMBL" id="CP012154">
    <property type="protein sequence ID" value="AKS40657.1"/>
    <property type="molecule type" value="Genomic_DNA"/>
</dbReference>
<dbReference type="NCBIfam" id="NF011105">
    <property type="entry name" value="PRK14532.1"/>
    <property type="match status" value="1"/>
</dbReference>
<dbReference type="UniPathway" id="UPA00588">
    <property type="reaction ID" value="UER00649"/>
</dbReference>
<keyword evidence="5" id="KW-0963">Cytoplasm</keyword>
<comment type="similarity">
    <text evidence="5 6">Belongs to the adenylate kinase family.</text>
</comment>
<dbReference type="SUPFAM" id="SSF52540">
    <property type="entry name" value="P-loop containing nucleoside triphosphate hydrolases"/>
    <property type="match status" value="1"/>
</dbReference>
<dbReference type="STRING" id="1579979.WM2015_270"/>
<feature type="binding site" evidence="5">
    <location>
        <position position="127"/>
    </location>
    <ligand>
        <name>ATP</name>
        <dbReference type="ChEBI" id="CHEBI:30616"/>
    </ligand>
</feature>
<evidence type="ECO:0000256" key="5">
    <source>
        <dbReference type="HAMAP-Rule" id="MF_00235"/>
    </source>
</evidence>
<feature type="binding site" evidence="5">
    <location>
        <begin position="85"/>
        <end position="88"/>
    </location>
    <ligand>
        <name>AMP</name>
        <dbReference type="ChEBI" id="CHEBI:456215"/>
    </ligand>
</feature>
<dbReference type="NCBIfam" id="NF011100">
    <property type="entry name" value="PRK14527.1"/>
    <property type="match status" value="1"/>
</dbReference>
<keyword evidence="1 5" id="KW-0808">Transferase</keyword>
<evidence type="ECO:0000256" key="3">
    <source>
        <dbReference type="ARBA" id="ARBA00022741"/>
    </source>
</evidence>
<dbReference type="GO" id="GO:0005737">
    <property type="term" value="C:cytoplasm"/>
    <property type="evidence" value="ECO:0007669"/>
    <property type="project" value="UniProtKB-SubCell"/>
</dbReference>
<dbReference type="Gene3D" id="3.40.50.300">
    <property type="entry name" value="P-loop containing nucleotide triphosphate hydrolases"/>
    <property type="match status" value="1"/>
</dbReference>
<protein>
    <recommendedName>
        <fullName evidence="5 7">Adenylate kinase</fullName>
        <shortName evidence="5">AK</shortName>
        <ecNumber evidence="5 7">2.7.4.3</ecNumber>
    </recommendedName>
    <alternativeName>
        <fullName evidence="5">ATP-AMP transphosphorylase</fullName>
    </alternativeName>
    <alternativeName>
        <fullName evidence="5">ATP:AMP phosphotransferase</fullName>
    </alternativeName>
    <alternativeName>
        <fullName evidence="5">Adenylate monophosphate kinase</fullName>
    </alternativeName>
</protein>
<dbReference type="GO" id="GO:0044209">
    <property type="term" value="P:AMP salvage"/>
    <property type="evidence" value="ECO:0007669"/>
    <property type="project" value="UniProtKB-UniRule"/>
</dbReference>
<evidence type="ECO:0000313" key="8">
    <source>
        <dbReference type="EMBL" id="AKS40657.1"/>
    </source>
</evidence>
<dbReference type="RefSeq" id="WP_049724349.1">
    <property type="nucleotide sequence ID" value="NZ_CP012154.1"/>
</dbReference>
<dbReference type="OrthoDB" id="9805030at2"/>
<feature type="region of interest" description="NMP" evidence="5">
    <location>
        <begin position="30"/>
        <end position="59"/>
    </location>
</feature>
<name>A0A0K0XSP7_9GAMM</name>
<evidence type="ECO:0000256" key="7">
    <source>
        <dbReference type="RuleBase" id="RU003331"/>
    </source>
</evidence>
<feature type="binding site" evidence="5">
    <location>
        <position position="31"/>
    </location>
    <ligand>
        <name>AMP</name>
        <dbReference type="ChEBI" id="CHEBI:456215"/>
    </ligand>
</feature>
<dbReference type="KEGG" id="wma:WM2015_270"/>
<evidence type="ECO:0000313" key="9">
    <source>
        <dbReference type="Proteomes" id="UP000066624"/>
    </source>
</evidence>
<proteinExistence type="inferred from homology"/>
<evidence type="ECO:0000256" key="4">
    <source>
        <dbReference type="ARBA" id="ARBA00022777"/>
    </source>
</evidence>
<comment type="catalytic activity">
    <reaction evidence="5 7">
        <text>AMP + ATP = 2 ADP</text>
        <dbReference type="Rhea" id="RHEA:12973"/>
        <dbReference type="ChEBI" id="CHEBI:30616"/>
        <dbReference type="ChEBI" id="CHEBI:456215"/>
        <dbReference type="ChEBI" id="CHEBI:456216"/>
        <dbReference type="EC" id="2.7.4.3"/>
    </reaction>
</comment>
<reference evidence="8 9" key="1">
    <citation type="submission" date="2015-07" db="EMBL/GenBank/DDBJ databases">
        <authorList>
            <person name="Noorani M."/>
        </authorList>
    </citation>
    <scope>NUCLEOTIDE SEQUENCE [LARGE SCALE GENOMIC DNA]</scope>
    <source>
        <strain evidence="8 9">KCTC 42284</strain>
    </source>
</reference>
<feature type="binding site" evidence="5">
    <location>
        <begin position="57"/>
        <end position="59"/>
    </location>
    <ligand>
        <name>AMP</name>
        <dbReference type="ChEBI" id="CHEBI:456215"/>
    </ligand>
</feature>
<dbReference type="NCBIfam" id="NF001381">
    <property type="entry name" value="PRK00279.1-3"/>
    <property type="match status" value="1"/>
</dbReference>
<comment type="domain">
    <text evidence="5">Consists of three domains, a large central CORE domain and two small peripheral domains, NMPbind and LID, which undergo movements during catalysis. The LID domain closes over the site of phosphoryl transfer upon ATP binding. Assembling and dissambling the active center during each catalytic cycle provides an effective means to prevent ATP hydrolysis.</text>
</comment>